<evidence type="ECO:0000313" key="11">
    <source>
        <dbReference type="Proteomes" id="UP000823635"/>
    </source>
</evidence>
<keyword evidence="2" id="KW-0812">Transmembrane</keyword>
<keyword evidence="4" id="KW-0677">Repeat</keyword>
<feature type="signal peptide" evidence="7">
    <location>
        <begin position="1"/>
        <end position="24"/>
    </location>
</feature>
<name>A0A9D9GXW9_9BACT</name>
<sequence>MKFYSLLIVSLLALLSPLSLYSQAGQTVDYNNPRKYIIGGVQVSGIKYLSKEQILSLTGLREGDEVTVPGEVFSDMVKRLMMQRYLSSVGVYIDSVVPTGDTCYFELRLQERPRVSQWNFSGIKKSEKTDLMERVKLRRGGALSDYIASSSMDIIKRYYHEKGFLKADVSISQEIDTVIKNAVRVTFNIDKGPKVKIQTITFAGNENVKERKLVKSMKKTRDMRITNFLKSKKFNEKEYVTDKQSMISVFNEAGYRDARIIKDSIYYITPDRLGIDFVLDEGKRYYFRDITWTGNSVYTTEQLNGVLRIGKGDIYDVVTMDKRLNGDPKQQQPDIKKMYTDNGYLFFNVVPVEMKIEGDSVDVQMRIFEGEQATFNNIIINGNTITNEKIARRALFTRPGYLFSQTDLERSIRELSSIGHFDPEKFQSADGFSVLPNQVNNTVDIAYNLEEKANSQLELSGGWGGDMFVGTLGVSFNNFSLKRIFDKKAWRPVPLGDGQTLAIRFQTNGTYYTALTANFVEPWLWGKKPTALNVSAYYTRQTNSYYFYQNSDEYMEVFGAAIGIGTRLKWPDNYFVLYNQLSWQTYNLKDWYYNFLFSTGKSNNFSYMISLNRNSTDQQIYPRKGSDLSIGLQITPPYSLFRSKDTDYENMSDQERYRWIEYHKWTFKADLYTQLAGDLVLKAAAHFGYLGYFNRDLGYSPFEGFILGGDGMSGYTTYGADIIGLRGYPNNSLTPIIDNAYAGNVYDKFTIELRYPLVMQPSSTIFALVFLEGGNCWSDIKKFNPFSIKRSAGVGLRVMLPIVGMLGVDWGYGFDPVPNEGMDRGGSQFHFMIGQQF</sequence>
<evidence type="ECO:0000259" key="9">
    <source>
        <dbReference type="Pfam" id="PF07244"/>
    </source>
</evidence>
<gene>
    <name evidence="10" type="ORF">IAC68_02755</name>
</gene>
<evidence type="ECO:0000256" key="6">
    <source>
        <dbReference type="ARBA" id="ARBA00023237"/>
    </source>
</evidence>
<dbReference type="PIRSF" id="PIRSF006076">
    <property type="entry name" value="OM_assembly_OMP85"/>
    <property type="match status" value="1"/>
</dbReference>
<dbReference type="PANTHER" id="PTHR12815">
    <property type="entry name" value="SORTING AND ASSEMBLY MACHINERY SAMM50 PROTEIN FAMILY MEMBER"/>
    <property type="match status" value="1"/>
</dbReference>
<dbReference type="AlphaFoldDB" id="A0A9D9GXW9"/>
<keyword evidence="6" id="KW-0998">Cell outer membrane</keyword>
<feature type="domain" description="POTRA" evidence="9">
    <location>
        <begin position="374"/>
        <end position="452"/>
    </location>
</feature>
<keyword evidence="5" id="KW-0472">Membrane</keyword>
<feature type="chain" id="PRO_5039534213" evidence="7">
    <location>
        <begin position="25"/>
        <end position="837"/>
    </location>
</feature>
<evidence type="ECO:0000256" key="5">
    <source>
        <dbReference type="ARBA" id="ARBA00023136"/>
    </source>
</evidence>
<feature type="domain" description="POTRA" evidence="9">
    <location>
        <begin position="285"/>
        <end position="370"/>
    </location>
</feature>
<organism evidence="10 11">
    <name type="scientific">Candidatus Egerieousia excrementavium</name>
    <dbReference type="NCBI Taxonomy" id="2840778"/>
    <lineage>
        <taxon>Bacteria</taxon>
        <taxon>Pseudomonadati</taxon>
        <taxon>Bacteroidota</taxon>
        <taxon>Bacteroidia</taxon>
        <taxon>Bacteroidales</taxon>
        <taxon>Candidatus Egerieousia</taxon>
    </lineage>
</organism>
<evidence type="ECO:0000259" key="8">
    <source>
        <dbReference type="Pfam" id="PF01103"/>
    </source>
</evidence>
<dbReference type="PANTHER" id="PTHR12815:SF47">
    <property type="entry name" value="TRANSLOCATION AND ASSEMBLY MODULE SUBUNIT TAMA"/>
    <property type="match status" value="1"/>
</dbReference>
<dbReference type="InterPro" id="IPR000184">
    <property type="entry name" value="Bac_surfAg_D15"/>
</dbReference>
<dbReference type="GO" id="GO:0019867">
    <property type="term" value="C:outer membrane"/>
    <property type="evidence" value="ECO:0007669"/>
    <property type="project" value="InterPro"/>
</dbReference>
<evidence type="ECO:0000256" key="2">
    <source>
        <dbReference type="ARBA" id="ARBA00022692"/>
    </source>
</evidence>
<comment type="subcellular location">
    <subcellularLocation>
        <location evidence="1">Membrane</location>
    </subcellularLocation>
</comment>
<dbReference type="Gene3D" id="2.40.160.50">
    <property type="entry name" value="membrane protein fhac: a member of the omp85/tpsb transporter family"/>
    <property type="match status" value="1"/>
</dbReference>
<dbReference type="Pfam" id="PF07244">
    <property type="entry name" value="POTRA"/>
    <property type="match status" value="3"/>
</dbReference>
<dbReference type="Proteomes" id="UP000823635">
    <property type="component" value="Unassembled WGS sequence"/>
</dbReference>
<dbReference type="EMBL" id="JADINB010000064">
    <property type="protein sequence ID" value="MBO8428839.1"/>
    <property type="molecule type" value="Genomic_DNA"/>
</dbReference>
<dbReference type="Pfam" id="PF01103">
    <property type="entry name" value="Omp85"/>
    <property type="match status" value="1"/>
</dbReference>
<dbReference type="InterPro" id="IPR023707">
    <property type="entry name" value="OM_assembly_BamA"/>
</dbReference>
<evidence type="ECO:0000256" key="4">
    <source>
        <dbReference type="ARBA" id="ARBA00022737"/>
    </source>
</evidence>
<feature type="domain" description="POTRA" evidence="9">
    <location>
        <begin position="113"/>
        <end position="192"/>
    </location>
</feature>
<dbReference type="InterPro" id="IPR010827">
    <property type="entry name" value="BamA/TamA_POTRA"/>
</dbReference>
<comment type="caution">
    <text evidence="10">The sequence shown here is derived from an EMBL/GenBank/DDBJ whole genome shotgun (WGS) entry which is preliminary data.</text>
</comment>
<dbReference type="InterPro" id="IPR039910">
    <property type="entry name" value="D15-like"/>
</dbReference>
<proteinExistence type="predicted"/>
<dbReference type="Gene3D" id="3.10.20.310">
    <property type="entry name" value="membrane protein fhac"/>
    <property type="match status" value="5"/>
</dbReference>
<protein>
    <submittedName>
        <fullName evidence="10">BamA/TamA family outer membrane protein</fullName>
    </submittedName>
</protein>
<keyword evidence="3 7" id="KW-0732">Signal</keyword>
<feature type="domain" description="Bacterial surface antigen (D15)" evidence="8">
    <location>
        <begin position="495"/>
        <end position="837"/>
    </location>
</feature>
<accession>A0A9D9GXW9</accession>
<dbReference type="GO" id="GO:0071709">
    <property type="term" value="P:membrane assembly"/>
    <property type="evidence" value="ECO:0007669"/>
    <property type="project" value="InterPro"/>
</dbReference>
<evidence type="ECO:0000313" key="10">
    <source>
        <dbReference type="EMBL" id="MBO8428839.1"/>
    </source>
</evidence>
<evidence type="ECO:0000256" key="7">
    <source>
        <dbReference type="SAM" id="SignalP"/>
    </source>
</evidence>
<evidence type="ECO:0000256" key="1">
    <source>
        <dbReference type="ARBA" id="ARBA00004370"/>
    </source>
</evidence>
<reference evidence="10" key="2">
    <citation type="journal article" date="2021" name="PeerJ">
        <title>Extensive microbial diversity within the chicken gut microbiome revealed by metagenomics and culture.</title>
        <authorList>
            <person name="Gilroy R."/>
            <person name="Ravi A."/>
            <person name="Getino M."/>
            <person name="Pursley I."/>
            <person name="Horton D.L."/>
            <person name="Alikhan N.F."/>
            <person name="Baker D."/>
            <person name="Gharbi K."/>
            <person name="Hall N."/>
            <person name="Watson M."/>
            <person name="Adriaenssens E.M."/>
            <person name="Foster-Nyarko E."/>
            <person name="Jarju S."/>
            <person name="Secka A."/>
            <person name="Antonio M."/>
            <person name="Oren A."/>
            <person name="Chaudhuri R.R."/>
            <person name="La Ragione R."/>
            <person name="Hildebrand F."/>
            <person name="Pallen M.J."/>
        </authorList>
    </citation>
    <scope>NUCLEOTIDE SEQUENCE</scope>
    <source>
        <strain evidence="10">15467</strain>
    </source>
</reference>
<reference evidence="10" key="1">
    <citation type="submission" date="2020-10" db="EMBL/GenBank/DDBJ databases">
        <authorList>
            <person name="Gilroy R."/>
        </authorList>
    </citation>
    <scope>NUCLEOTIDE SEQUENCE</scope>
    <source>
        <strain evidence="10">15467</strain>
    </source>
</reference>
<evidence type="ECO:0000256" key="3">
    <source>
        <dbReference type="ARBA" id="ARBA00022729"/>
    </source>
</evidence>